<accession>A0A9P9G2N1</accession>
<keyword evidence="1" id="KW-0560">Oxidoreductase</keyword>
<feature type="region of interest" description="Disordered" evidence="2">
    <location>
        <begin position="408"/>
        <end position="427"/>
    </location>
</feature>
<organism evidence="3 4">
    <name type="scientific">Fusarium solani</name>
    <name type="common">Filamentous fungus</name>
    <dbReference type="NCBI Taxonomy" id="169388"/>
    <lineage>
        <taxon>Eukaryota</taxon>
        <taxon>Fungi</taxon>
        <taxon>Dikarya</taxon>
        <taxon>Ascomycota</taxon>
        <taxon>Pezizomycotina</taxon>
        <taxon>Sordariomycetes</taxon>
        <taxon>Hypocreomycetidae</taxon>
        <taxon>Hypocreales</taxon>
        <taxon>Nectriaceae</taxon>
        <taxon>Fusarium</taxon>
        <taxon>Fusarium solani species complex</taxon>
    </lineage>
</organism>
<dbReference type="GO" id="GO:0016491">
    <property type="term" value="F:oxidoreductase activity"/>
    <property type="evidence" value="ECO:0007669"/>
    <property type="project" value="UniProtKB-KW"/>
</dbReference>
<dbReference type="AlphaFoldDB" id="A0A9P9G2N1"/>
<protein>
    <recommendedName>
        <fullName evidence="5">HypA-like protein</fullName>
    </recommendedName>
</protein>
<comment type="caution">
    <text evidence="3">The sequence shown here is derived from an EMBL/GenBank/DDBJ whole genome shotgun (WGS) entry which is preliminary data.</text>
</comment>
<name>A0A9P9G2N1_FUSSL</name>
<evidence type="ECO:0000313" key="3">
    <source>
        <dbReference type="EMBL" id="KAH7230304.1"/>
    </source>
</evidence>
<sequence>MASNGKLQQQQSSTIVSLDIKNHPGAWRGPPISGEAVEVGNRVLQLNHDKYHPFFSYMDREGVHFHNYLTHHALTLLSLGASPKQIQHLFDINTPYQRGSVPVKQEIVENLSNSSIYKKSLGDEDFYTSFLKFFEKEVDSKGAPAVLQKYVFDEDLVADDMLQGFIHPLVQLGLGIEFNQPAIVAEGLAQAAVHSDHYLFAFFHEAEERAPGVASKYLAGLLDLASADEKCRNASNSQVREKVRDGVLLNVREEAINLAAQYQVGEDEVDLRLAEPSNASAYMVAEAQRWNKAPRMDFFVFHALNTSIFLGPISKLAWLSQRSKARLLTYAGRMSLLLFIDMGAAPLDLEIIRQQQVSKPYEDRPEFRLKGKDFEKFAVAIVDSLNPKGGKAGPQEDENWIRGSGFDDVWETVPSESNCPMASTKST</sequence>
<evidence type="ECO:0000256" key="2">
    <source>
        <dbReference type="SAM" id="MobiDB-lite"/>
    </source>
</evidence>
<gene>
    <name evidence="3" type="ORF">B0J15DRAFT_473112</name>
</gene>
<dbReference type="OrthoDB" id="10004862at2759"/>
<dbReference type="EMBL" id="JAGTJS010000039">
    <property type="protein sequence ID" value="KAH7230304.1"/>
    <property type="molecule type" value="Genomic_DNA"/>
</dbReference>
<dbReference type="PANTHER" id="PTHR35870">
    <property type="entry name" value="PROTEIN, PUTATIVE (AFU_ORTHOLOGUE AFUA_5G03330)-RELATED"/>
    <property type="match status" value="1"/>
</dbReference>
<evidence type="ECO:0008006" key="5">
    <source>
        <dbReference type="Google" id="ProtNLM"/>
    </source>
</evidence>
<feature type="compositionally biased region" description="Polar residues" evidence="2">
    <location>
        <begin position="414"/>
        <end position="427"/>
    </location>
</feature>
<dbReference type="InterPro" id="IPR025337">
    <property type="entry name" value="Questin_oxidase-like"/>
</dbReference>
<evidence type="ECO:0000313" key="4">
    <source>
        <dbReference type="Proteomes" id="UP000736672"/>
    </source>
</evidence>
<reference evidence="3" key="1">
    <citation type="journal article" date="2021" name="Nat. Commun.">
        <title>Genetic determinants of endophytism in the Arabidopsis root mycobiome.</title>
        <authorList>
            <person name="Mesny F."/>
            <person name="Miyauchi S."/>
            <person name="Thiergart T."/>
            <person name="Pickel B."/>
            <person name="Atanasova L."/>
            <person name="Karlsson M."/>
            <person name="Huettel B."/>
            <person name="Barry K.W."/>
            <person name="Haridas S."/>
            <person name="Chen C."/>
            <person name="Bauer D."/>
            <person name="Andreopoulos W."/>
            <person name="Pangilinan J."/>
            <person name="LaButti K."/>
            <person name="Riley R."/>
            <person name="Lipzen A."/>
            <person name="Clum A."/>
            <person name="Drula E."/>
            <person name="Henrissat B."/>
            <person name="Kohler A."/>
            <person name="Grigoriev I.V."/>
            <person name="Martin F.M."/>
            <person name="Hacquard S."/>
        </authorList>
    </citation>
    <scope>NUCLEOTIDE SEQUENCE</scope>
    <source>
        <strain evidence="3">FSSC 5 MPI-SDFR-AT-0091</strain>
    </source>
</reference>
<keyword evidence="4" id="KW-1185">Reference proteome</keyword>
<dbReference type="PANTHER" id="PTHR35870:SF7">
    <property type="entry name" value="BAEYER-VILLIGER OXIDASE MDPL"/>
    <property type="match status" value="1"/>
</dbReference>
<proteinExistence type="predicted"/>
<dbReference type="Pfam" id="PF14027">
    <property type="entry name" value="Questin_oxidase"/>
    <property type="match status" value="1"/>
</dbReference>
<evidence type="ECO:0000256" key="1">
    <source>
        <dbReference type="ARBA" id="ARBA00023002"/>
    </source>
</evidence>
<dbReference type="Proteomes" id="UP000736672">
    <property type="component" value="Unassembled WGS sequence"/>
</dbReference>